<accession>A0AAE3R9I2</accession>
<reference evidence="1" key="1">
    <citation type="submission" date="2023-05" db="EMBL/GenBank/DDBJ databases">
        <authorList>
            <person name="Zhang X."/>
        </authorList>
    </citation>
    <scope>NUCLEOTIDE SEQUENCE</scope>
    <source>
        <strain evidence="1">BD1B2-1</strain>
    </source>
</reference>
<name>A0AAE3R9I2_9BACT</name>
<organism evidence="1 2">
    <name type="scientific">Xanthocytophaga agilis</name>
    <dbReference type="NCBI Taxonomy" id="3048010"/>
    <lineage>
        <taxon>Bacteria</taxon>
        <taxon>Pseudomonadati</taxon>
        <taxon>Bacteroidota</taxon>
        <taxon>Cytophagia</taxon>
        <taxon>Cytophagales</taxon>
        <taxon>Rhodocytophagaceae</taxon>
        <taxon>Xanthocytophaga</taxon>
    </lineage>
</organism>
<sequence length="79" mass="9118">MISKTTIKPIRMRIQEKRKQIAAQSNVISELIQIQGQCRKELDILLEEERLQKRSFSLLINNSKQTEPQPAVLLADTSK</sequence>
<evidence type="ECO:0000313" key="1">
    <source>
        <dbReference type="EMBL" id="MDJ1506159.1"/>
    </source>
</evidence>
<dbReference type="EMBL" id="JASJOU010000020">
    <property type="protein sequence ID" value="MDJ1506159.1"/>
    <property type="molecule type" value="Genomic_DNA"/>
</dbReference>
<comment type="caution">
    <text evidence="1">The sequence shown here is derived from an EMBL/GenBank/DDBJ whole genome shotgun (WGS) entry which is preliminary data.</text>
</comment>
<evidence type="ECO:0000313" key="2">
    <source>
        <dbReference type="Proteomes" id="UP001232063"/>
    </source>
</evidence>
<dbReference type="AlphaFoldDB" id="A0AAE3R9I2"/>
<proteinExistence type="predicted"/>
<dbReference type="RefSeq" id="WP_314518934.1">
    <property type="nucleotide sequence ID" value="NZ_JASJOU010000020.1"/>
</dbReference>
<gene>
    <name evidence="1" type="ORF">QNI22_36200</name>
</gene>
<protein>
    <submittedName>
        <fullName evidence="1">Uncharacterized protein</fullName>
    </submittedName>
</protein>
<keyword evidence="2" id="KW-1185">Reference proteome</keyword>
<dbReference type="Proteomes" id="UP001232063">
    <property type="component" value="Unassembled WGS sequence"/>
</dbReference>